<dbReference type="RefSeq" id="WP_206741600.1">
    <property type="nucleotide sequence ID" value="NZ_ARYL01000037.1"/>
</dbReference>
<organism evidence="2 3">
    <name type="scientific">Hyphomonas oceanitis SCH89</name>
    <dbReference type="NCBI Taxonomy" id="1280953"/>
    <lineage>
        <taxon>Bacteria</taxon>
        <taxon>Pseudomonadati</taxon>
        <taxon>Pseudomonadota</taxon>
        <taxon>Alphaproteobacteria</taxon>
        <taxon>Hyphomonadales</taxon>
        <taxon>Hyphomonadaceae</taxon>
        <taxon>Hyphomonas</taxon>
    </lineage>
</organism>
<reference evidence="2 3" key="1">
    <citation type="journal article" date="2014" name="Antonie Van Leeuwenhoek">
        <title>Hyphomonas beringensis sp. nov. and Hyphomonas chukchiensis sp. nov., isolated from surface seawater of the Bering Sea and Chukchi Sea.</title>
        <authorList>
            <person name="Li C."/>
            <person name="Lai Q."/>
            <person name="Li G."/>
            <person name="Dong C."/>
            <person name="Wang J."/>
            <person name="Liao Y."/>
            <person name="Shao Z."/>
        </authorList>
    </citation>
    <scope>NUCLEOTIDE SEQUENCE [LARGE SCALE GENOMIC DNA]</scope>
    <source>
        <strain evidence="2 3">SCH89</strain>
    </source>
</reference>
<dbReference type="InterPro" id="IPR001387">
    <property type="entry name" value="Cro/C1-type_HTH"/>
</dbReference>
<gene>
    <name evidence="2" type="ORF">HOC_17401</name>
</gene>
<dbReference type="Proteomes" id="UP000024942">
    <property type="component" value="Unassembled WGS sequence"/>
</dbReference>
<proteinExistence type="predicted"/>
<evidence type="ECO:0000313" key="3">
    <source>
        <dbReference type="Proteomes" id="UP000024942"/>
    </source>
</evidence>
<dbReference type="Gene3D" id="1.10.260.40">
    <property type="entry name" value="lambda repressor-like DNA-binding domains"/>
    <property type="match status" value="1"/>
</dbReference>
<dbReference type="GO" id="GO:0003677">
    <property type="term" value="F:DNA binding"/>
    <property type="evidence" value="ECO:0007669"/>
    <property type="project" value="UniProtKB-KW"/>
</dbReference>
<dbReference type="AlphaFoldDB" id="A0A059G2W0"/>
<accession>A0A059G2W0</accession>
<dbReference type="EMBL" id="ARYL01000037">
    <property type="protein sequence ID" value="KDA01069.1"/>
    <property type="molecule type" value="Genomic_DNA"/>
</dbReference>
<keyword evidence="3" id="KW-1185">Reference proteome</keyword>
<dbReference type="SMART" id="SM00530">
    <property type="entry name" value="HTH_XRE"/>
    <property type="match status" value="1"/>
</dbReference>
<dbReference type="SUPFAM" id="SSF47413">
    <property type="entry name" value="lambda repressor-like DNA-binding domains"/>
    <property type="match status" value="1"/>
</dbReference>
<evidence type="ECO:0000259" key="1">
    <source>
        <dbReference type="PROSITE" id="PS50943"/>
    </source>
</evidence>
<sequence length="100" mass="11012">MGLSTIGITRATGFVLGAVVNKTLRTPAHRKLVQELRTARRDAGLSQQQVAELLGVPQSYVAKIELGERRIDVIEFLKLVAAMDASWFEILGRIDPVDQP</sequence>
<dbReference type="Pfam" id="PF01381">
    <property type="entry name" value="HTH_3"/>
    <property type="match status" value="1"/>
</dbReference>
<comment type="caution">
    <text evidence="2">The sequence shown here is derived from an EMBL/GenBank/DDBJ whole genome shotgun (WGS) entry which is preliminary data.</text>
</comment>
<feature type="domain" description="HTH cro/C1-type" evidence="1">
    <location>
        <begin position="36"/>
        <end position="90"/>
    </location>
</feature>
<dbReference type="CDD" id="cd00093">
    <property type="entry name" value="HTH_XRE"/>
    <property type="match status" value="1"/>
</dbReference>
<dbReference type="eggNOG" id="COG1396">
    <property type="taxonomic scope" value="Bacteria"/>
</dbReference>
<name>A0A059G2W0_9PROT</name>
<dbReference type="InterPro" id="IPR010982">
    <property type="entry name" value="Lambda_DNA-bd_dom_sf"/>
</dbReference>
<keyword evidence="2" id="KW-0238">DNA-binding</keyword>
<dbReference type="PROSITE" id="PS50943">
    <property type="entry name" value="HTH_CROC1"/>
    <property type="match status" value="1"/>
</dbReference>
<protein>
    <submittedName>
        <fullName evidence="2">DNA-binding protein</fullName>
    </submittedName>
</protein>
<evidence type="ECO:0000313" key="2">
    <source>
        <dbReference type="EMBL" id="KDA01069.1"/>
    </source>
</evidence>
<dbReference type="STRING" id="1280953.HOC_17401"/>